<feature type="repeat" description="Hemopexin" evidence="1">
    <location>
        <begin position="100"/>
        <end position="150"/>
    </location>
</feature>
<dbReference type="Proteomes" id="UP000257109">
    <property type="component" value="Unassembled WGS sequence"/>
</dbReference>
<reference evidence="3" key="1">
    <citation type="submission" date="2018-05" db="EMBL/GenBank/DDBJ databases">
        <title>Draft genome of Mucuna pruriens seed.</title>
        <authorList>
            <person name="Nnadi N.E."/>
            <person name="Vos R."/>
            <person name="Hasami M.H."/>
            <person name="Devisetty U.K."/>
            <person name="Aguiy J.C."/>
        </authorList>
    </citation>
    <scope>NUCLEOTIDE SEQUENCE [LARGE SCALE GENOMIC DNA]</scope>
    <source>
        <strain evidence="3">JCA_2017</strain>
    </source>
</reference>
<dbReference type="InterPro" id="IPR018487">
    <property type="entry name" value="Hemopexin-like_repeat"/>
</dbReference>
<evidence type="ECO:0000256" key="1">
    <source>
        <dbReference type="PROSITE-ProRule" id="PRU01011"/>
    </source>
</evidence>
<dbReference type="SUPFAM" id="SSF50923">
    <property type="entry name" value="Hemopexin-like domain"/>
    <property type="match status" value="2"/>
</dbReference>
<feature type="non-terminal residue" evidence="3">
    <location>
        <position position="1"/>
    </location>
</feature>
<dbReference type="PROSITE" id="PS51642">
    <property type="entry name" value="HEMOPEXIN_2"/>
    <property type="match status" value="3"/>
</dbReference>
<dbReference type="InterPro" id="IPR036375">
    <property type="entry name" value="Hemopexin-like_dom_sf"/>
</dbReference>
<dbReference type="Gene3D" id="2.110.10.10">
    <property type="entry name" value="Hemopexin-like domain"/>
    <property type="match status" value="1"/>
</dbReference>
<sequence length="348" mass="40135">MNWKTEYILGLSGLIQHPMFPRIRREIRLIINGNFNPQLAPYVEVIIVEPTFYYRDEHGTNRYLPEETYTPDRREKRQVLYDDNWDAAHEWYTTKVVEVPSYIDAAFRSSKTNEAYLFLKNEYVRVYYVPGGGDKILIGPRLICDGFPSLVDTPFGEYGIDCAFDTEDDKAFIFSTNLCAYIDYAPGTVNDKILSGPMTIASMFPVFKDTVFENGIDSAYRSTRGKEVYLFRGNKYGRIKYDSKELVGTIRDITDGFPILRGTIFESGIDAAFASHKEGQVYFFKGDTYVRIHYTSGTTDDDYIIDKVKPIFSGWPSLRDILPRKNHGVDSHDEPDHEQPYPDQHDEL</sequence>
<evidence type="ECO:0000256" key="2">
    <source>
        <dbReference type="SAM" id="MobiDB-lite"/>
    </source>
</evidence>
<organism evidence="3 4">
    <name type="scientific">Mucuna pruriens</name>
    <name type="common">Velvet bean</name>
    <name type="synonym">Dolichos pruriens</name>
    <dbReference type="NCBI Taxonomy" id="157652"/>
    <lineage>
        <taxon>Eukaryota</taxon>
        <taxon>Viridiplantae</taxon>
        <taxon>Streptophyta</taxon>
        <taxon>Embryophyta</taxon>
        <taxon>Tracheophyta</taxon>
        <taxon>Spermatophyta</taxon>
        <taxon>Magnoliopsida</taxon>
        <taxon>eudicotyledons</taxon>
        <taxon>Gunneridae</taxon>
        <taxon>Pentapetalae</taxon>
        <taxon>rosids</taxon>
        <taxon>fabids</taxon>
        <taxon>Fabales</taxon>
        <taxon>Fabaceae</taxon>
        <taxon>Papilionoideae</taxon>
        <taxon>50 kb inversion clade</taxon>
        <taxon>NPAAA clade</taxon>
        <taxon>indigoferoid/millettioid clade</taxon>
        <taxon>Phaseoleae</taxon>
        <taxon>Mucuna</taxon>
    </lineage>
</organism>
<dbReference type="STRING" id="157652.A0A371EER7"/>
<keyword evidence="4" id="KW-1185">Reference proteome</keyword>
<name>A0A371EER7_MUCPR</name>
<feature type="repeat" description="Hemopexin" evidence="1">
    <location>
        <begin position="213"/>
        <end position="260"/>
    </location>
</feature>
<feature type="region of interest" description="Disordered" evidence="2">
    <location>
        <begin position="324"/>
        <end position="348"/>
    </location>
</feature>
<gene>
    <name evidence="3" type="ORF">CR513_56992</name>
</gene>
<dbReference type="SMART" id="SM00120">
    <property type="entry name" value="HX"/>
    <property type="match status" value="3"/>
</dbReference>
<comment type="caution">
    <text evidence="3">The sequence shown here is derived from an EMBL/GenBank/DDBJ whole genome shotgun (WGS) entry which is preliminary data.</text>
</comment>
<dbReference type="EMBL" id="QJKJ01014372">
    <property type="protein sequence ID" value="RDX64454.1"/>
    <property type="molecule type" value="Genomic_DNA"/>
</dbReference>
<dbReference type="Pfam" id="PF00045">
    <property type="entry name" value="Hemopexin"/>
    <property type="match status" value="1"/>
</dbReference>
<evidence type="ECO:0000313" key="4">
    <source>
        <dbReference type="Proteomes" id="UP000257109"/>
    </source>
</evidence>
<evidence type="ECO:0000313" key="3">
    <source>
        <dbReference type="EMBL" id="RDX64454.1"/>
    </source>
</evidence>
<evidence type="ECO:0008006" key="5">
    <source>
        <dbReference type="Google" id="ProtNLM"/>
    </source>
</evidence>
<dbReference type="AlphaFoldDB" id="A0A371EER7"/>
<feature type="repeat" description="Hemopexin" evidence="1">
    <location>
        <begin position="266"/>
        <end position="318"/>
    </location>
</feature>
<proteinExistence type="predicted"/>
<accession>A0A371EER7</accession>
<dbReference type="OrthoDB" id="756060at2759"/>
<protein>
    <recommendedName>
        <fullName evidence="5">Albumin-2</fullName>
    </recommendedName>
</protein>